<keyword evidence="3" id="KW-0378">Hydrolase</keyword>
<evidence type="ECO:0000256" key="2">
    <source>
        <dbReference type="ARBA" id="ARBA00022723"/>
    </source>
</evidence>
<evidence type="ECO:0000313" key="7">
    <source>
        <dbReference type="Proteomes" id="UP000001997"/>
    </source>
</evidence>
<evidence type="ECO:0000259" key="5">
    <source>
        <dbReference type="SMART" id="SM01131"/>
    </source>
</evidence>
<dbReference type="eggNOG" id="KOG4129">
    <property type="taxonomic scope" value="Eukaryota"/>
</dbReference>
<dbReference type="STRING" id="294746.A5DDI1"/>
<evidence type="ECO:0000313" key="6">
    <source>
        <dbReference type="EMBL" id="EDK37234.2"/>
    </source>
</evidence>
<dbReference type="EMBL" id="CH408156">
    <property type="protein sequence ID" value="EDK37234.2"/>
    <property type="molecule type" value="Genomic_DNA"/>
</dbReference>
<dbReference type="PANTHER" id="PTHR12112:SF39">
    <property type="entry name" value="EG:152A3.5 PROTEIN (FBGN0003116_PN PROTEIN)"/>
    <property type="match status" value="1"/>
</dbReference>
<feature type="domain" description="DHHA2" evidence="5">
    <location>
        <begin position="238"/>
        <end position="396"/>
    </location>
</feature>
<evidence type="ECO:0000256" key="3">
    <source>
        <dbReference type="ARBA" id="ARBA00022801"/>
    </source>
</evidence>
<dbReference type="InterPro" id="IPR004097">
    <property type="entry name" value="DHHA2"/>
</dbReference>
<dbReference type="InterPro" id="IPR001667">
    <property type="entry name" value="DDH_dom"/>
</dbReference>
<dbReference type="SUPFAM" id="SSF64182">
    <property type="entry name" value="DHH phosphoesterases"/>
    <property type="match status" value="1"/>
</dbReference>
<dbReference type="Pfam" id="PF01368">
    <property type="entry name" value="DHH"/>
    <property type="match status" value="1"/>
</dbReference>
<dbReference type="Gene3D" id="3.10.310.20">
    <property type="entry name" value="DHHA2 domain"/>
    <property type="match status" value="1"/>
</dbReference>
<dbReference type="GO" id="GO:0006798">
    <property type="term" value="P:polyphosphate catabolic process"/>
    <property type="evidence" value="ECO:0007669"/>
    <property type="project" value="EnsemblFungi"/>
</dbReference>
<dbReference type="FunCoup" id="A5DDI1">
    <property type="interactions" value="235"/>
</dbReference>
<dbReference type="PANTHER" id="PTHR12112">
    <property type="entry name" value="BNIP - RELATED"/>
    <property type="match status" value="1"/>
</dbReference>
<keyword evidence="2" id="KW-0479">Metal-binding</keyword>
<keyword evidence="7" id="KW-1185">Reference proteome</keyword>
<dbReference type="SMART" id="SM01131">
    <property type="entry name" value="DHHA2"/>
    <property type="match status" value="1"/>
</dbReference>
<proteinExistence type="predicted"/>
<gene>
    <name evidence="6" type="ORF">PGUG_01332</name>
</gene>
<accession>A5DDI1</accession>
<dbReference type="GO" id="GO:0004309">
    <property type="term" value="F:exopolyphosphatase activity"/>
    <property type="evidence" value="ECO:0007669"/>
    <property type="project" value="EnsemblFungi"/>
</dbReference>
<dbReference type="Pfam" id="PF02833">
    <property type="entry name" value="DHHA2"/>
    <property type="match status" value="1"/>
</dbReference>
<dbReference type="Gene3D" id="3.90.1640.10">
    <property type="entry name" value="inorganic pyrophosphatase (n-terminal core)"/>
    <property type="match status" value="1"/>
</dbReference>
<dbReference type="GO" id="GO:0046872">
    <property type="term" value="F:metal ion binding"/>
    <property type="evidence" value="ECO:0007669"/>
    <property type="project" value="UniProtKB-KW"/>
</dbReference>
<dbReference type="OrthoDB" id="374045at2759"/>
<comment type="cofactor">
    <cofactor evidence="1">
        <name>Mn(2+)</name>
        <dbReference type="ChEBI" id="CHEBI:29035"/>
    </cofactor>
</comment>
<evidence type="ECO:0000256" key="1">
    <source>
        <dbReference type="ARBA" id="ARBA00001936"/>
    </source>
</evidence>
<keyword evidence="4" id="KW-0464">Manganese</keyword>
<dbReference type="HOGENOM" id="CLU_019358_1_0_1"/>
<dbReference type="AlphaFoldDB" id="A5DDI1"/>
<reference evidence="6 7" key="1">
    <citation type="journal article" date="2009" name="Nature">
        <title>Evolution of pathogenicity and sexual reproduction in eight Candida genomes.</title>
        <authorList>
            <person name="Butler G."/>
            <person name="Rasmussen M.D."/>
            <person name="Lin M.F."/>
            <person name="Santos M.A."/>
            <person name="Sakthikumar S."/>
            <person name="Munro C.A."/>
            <person name="Rheinbay E."/>
            <person name="Grabherr M."/>
            <person name="Forche A."/>
            <person name="Reedy J.L."/>
            <person name="Agrafioti I."/>
            <person name="Arnaud M.B."/>
            <person name="Bates S."/>
            <person name="Brown A.J."/>
            <person name="Brunke S."/>
            <person name="Costanzo M.C."/>
            <person name="Fitzpatrick D.A."/>
            <person name="de Groot P.W."/>
            <person name="Harris D."/>
            <person name="Hoyer L.L."/>
            <person name="Hube B."/>
            <person name="Klis F.M."/>
            <person name="Kodira C."/>
            <person name="Lennard N."/>
            <person name="Logue M.E."/>
            <person name="Martin R."/>
            <person name="Neiman A.M."/>
            <person name="Nikolaou E."/>
            <person name="Quail M.A."/>
            <person name="Quinn J."/>
            <person name="Santos M.C."/>
            <person name="Schmitzberger F.F."/>
            <person name="Sherlock G."/>
            <person name="Shah P."/>
            <person name="Silverstein K.A."/>
            <person name="Skrzypek M.S."/>
            <person name="Soll D."/>
            <person name="Staggs R."/>
            <person name="Stansfield I."/>
            <person name="Stumpf M.P."/>
            <person name="Sudbery P.E."/>
            <person name="Srikantha T."/>
            <person name="Zeng Q."/>
            <person name="Berman J."/>
            <person name="Berriman M."/>
            <person name="Heitman J."/>
            <person name="Gow N.A."/>
            <person name="Lorenz M.C."/>
            <person name="Birren B.W."/>
            <person name="Kellis M."/>
            <person name="Cuomo C.A."/>
        </authorList>
    </citation>
    <scope>NUCLEOTIDE SEQUENCE [LARGE SCALE GENOMIC DNA]</scope>
    <source>
        <strain evidence="7">ATCC 6260 / CBS 566 / DSM 6381 / JCM 1539 / NBRC 10279 / NRRL Y-324</strain>
    </source>
</reference>
<dbReference type="InParanoid" id="A5DDI1"/>
<dbReference type="OMA" id="DYKDWTE"/>
<evidence type="ECO:0000256" key="4">
    <source>
        <dbReference type="ARBA" id="ARBA00023211"/>
    </source>
</evidence>
<dbReference type="VEuPathDB" id="FungiDB:PGUG_01332"/>
<dbReference type="KEGG" id="pgu:PGUG_01332"/>
<dbReference type="InterPro" id="IPR038763">
    <property type="entry name" value="DHH_sf"/>
</dbReference>
<dbReference type="InterPro" id="IPR038222">
    <property type="entry name" value="DHHA2_dom_sf"/>
</dbReference>
<sequence>MLVKEFLTGLRRQINEKPLRFVTGNQSADMDSVVSALSLAFFKAQQAPSEPVVPIINITREEFKLRKDISLLLGTYSIGQDLLFFIEDFERLSEKSEKVHLTLVDHCNIQGDIFHKYADENKLQIDTIIDHHEDENVAKDADPRIITKSGSCSSLVFNYFYTNLKDKTIFETSDVCGLLLGPLLIDTSNMTQKVEMEDSVAFSRYIMLLQDSHISTNMTQLTRAASDVSTESLMSTYYDTLKTAKKDLSGLSFFDILRKDYKQFTFNGLRVGFSSLGKSYSWIFNKFSGNDIEEALLRTINYHKLDMLVITTSYTKKTNNEYTREFSYYFKSDAPRAGDLKEIGTLAHQALSLNDKIYDYESFAKKLSSVSNLFLFNQGNVQASRKQVVPIVKDILESKF</sequence>
<name>A5DDI1_PICGU</name>
<protein>
    <recommendedName>
        <fullName evidence="5">DHHA2 domain-containing protein</fullName>
    </recommendedName>
</protein>
<organism evidence="6 7">
    <name type="scientific">Meyerozyma guilliermondii (strain ATCC 6260 / CBS 566 / DSM 6381 / JCM 1539 / NBRC 10279 / NRRL Y-324)</name>
    <name type="common">Yeast</name>
    <name type="synonym">Candida guilliermondii</name>
    <dbReference type="NCBI Taxonomy" id="294746"/>
    <lineage>
        <taxon>Eukaryota</taxon>
        <taxon>Fungi</taxon>
        <taxon>Dikarya</taxon>
        <taxon>Ascomycota</taxon>
        <taxon>Saccharomycotina</taxon>
        <taxon>Pichiomycetes</taxon>
        <taxon>Debaryomycetaceae</taxon>
        <taxon>Meyerozyma</taxon>
    </lineage>
</organism>
<dbReference type="Proteomes" id="UP000001997">
    <property type="component" value="Unassembled WGS sequence"/>
</dbReference>
<dbReference type="RefSeq" id="XP_001485661.2">
    <property type="nucleotide sequence ID" value="XM_001485611.1"/>
</dbReference>
<dbReference type="GeneID" id="5128058"/>
<dbReference type="GO" id="GO:0005759">
    <property type="term" value="C:mitochondrial matrix"/>
    <property type="evidence" value="ECO:0007669"/>
    <property type="project" value="EnsemblFungi"/>
</dbReference>